<proteinExistence type="predicted"/>
<dbReference type="PANTHER" id="PTHR43249">
    <property type="entry name" value="UDP-N-ACETYL-2-AMINO-2-DEOXY-D-GLUCURONATE OXIDASE"/>
    <property type="match status" value="1"/>
</dbReference>
<dbReference type="InterPro" id="IPR055170">
    <property type="entry name" value="GFO_IDH_MocA-like_dom"/>
</dbReference>
<evidence type="ECO:0000313" key="3">
    <source>
        <dbReference type="EMBL" id="AFN75016.1"/>
    </source>
</evidence>
<dbReference type="InterPro" id="IPR000683">
    <property type="entry name" value="Gfo/Idh/MocA-like_OxRdtase_N"/>
</dbReference>
<organism evidence="3 4">
    <name type="scientific">Melioribacter roseus (strain DSM 23840 / JCM 17771 / VKM B-2668 / P3M-2)</name>
    <dbReference type="NCBI Taxonomy" id="1191523"/>
    <lineage>
        <taxon>Bacteria</taxon>
        <taxon>Pseudomonadati</taxon>
        <taxon>Ignavibacteriota</taxon>
        <taxon>Ignavibacteria</taxon>
        <taxon>Ignavibacteriales</taxon>
        <taxon>Melioribacteraceae</taxon>
        <taxon>Melioribacter</taxon>
    </lineage>
</organism>
<dbReference type="InterPro" id="IPR036291">
    <property type="entry name" value="NAD(P)-bd_dom_sf"/>
</dbReference>
<reference evidence="3 4" key="1">
    <citation type="journal article" date="2013" name="PLoS ONE">
        <title>Genomic analysis of Melioribacter roseus, facultatively anaerobic organotrophic bacterium representing a novel deep lineage within Bacteriodetes/Chlorobi group.</title>
        <authorList>
            <person name="Kadnikov V.V."/>
            <person name="Mardanov A.V."/>
            <person name="Podosokorskaya O.A."/>
            <person name="Gavrilov S.N."/>
            <person name="Kublanov I.V."/>
            <person name="Beletsky A.V."/>
            <person name="Bonch-Osmolovskaya E.A."/>
            <person name="Ravin N.V."/>
        </authorList>
    </citation>
    <scope>NUCLEOTIDE SEQUENCE [LARGE SCALE GENOMIC DNA]</scope>
    <source>
        <strain evidence="4">JCM 17771 / P3M-2</strain>
    </source>
</reference>
<dbReference type="STRING" id="1191523.MROS_1782"/>
<evidence type="ECO:0000259" key="1">
    <source>
        <dbReference type="Pfam" id="PF01408"/>
    </source>
</evidence>
<dbReference type="Gene3D" id="3.40.50.720">
    <property type="entry name" value="NAD(P)-binding Rossmann-like Domain"/>
    <property type="match status" value="1"/>
</dbReference>
<dbReference type="EMBL" id="CP003557">
    <property type="protein sequence ID" value="AFN75016.1"/>
    <property type="molecule type" value="Genomic_DNA"/>
</dbReference>
<dbReference type="PATRIC" id="fig|1191523.3.peg.1890"/>
<dbReference type="eggNOG" id="COG0673">
    <property type="taxonomic scope" value="Bacteria"/>
</dbReference>
<gene>
    <name evidence="3" type="ordered locus">MROS_1782</name>
</gene>
<dbReference type="GO" id="GO:0000166">
    <property type="term" value="F:nucleotide binding"/>
    <property type="evidence" value="ECO:0007669"/>
    <property type="project" value="InterPro"/>
</dbReference>
<dbReference type="PANTHER" id="PTHR43249:SF1">
    <property type="entry name" value="D-GLUCOSIDE 3-DEHYDROGENASE"/>
    <property type="match status" value="1"/>
</dbReference>
<dbReference type="InterPro" id="IPR052515">
    <property type="entry name" value="Gfo/Idh/MocA_Oxidoreductase"/>
</dbReference>
<sequence length="332" mass="37524">MATPKNINLKVPLPRKLKWGVAGCGYFLENVFLPSLQLVKRSRLISVYSHDPKRAHEIASKFGAPNFYDDYRAFLNSGIDAVYISSKNNDHYYQVIEAAKAGKHVFCERPIALNSAQAEEMVRICKENNVQFAINHIHRFHPLIIKVKELIDKNILGKLVAINASYHIDMPPADNFRFKKELSGGGVLRDTGAIVVDLMRYFGGEVSEVKGFMDNVIYKSEVDDFAAAIIKFINGGYGLFNVSYDTKKPFIRLDIIGFNGSINIESKIDKRNFITKITIDLKGEAKMVFRKKFNKIAFVIRSVQKSFLQNKIPVVSGEDGLNNIRLIEKIEG</sequence>
<dbReference type="Pfam" id="PF01408">
    <property type="entry name" value="GFO_IDH_MocA"/>
    <property type="match status" value="1"/>
</dbReference>
<accession>I7A561</accession>
<feature type="domain" description="Gfo/Idh/MocA-like oxidoreductase N-terminal" evidence="1">
    <location>
        <begin position="17"/>
        <end position="136"/>
    </location>
</feature>
<dbReference type="HOGENOM" id="CLU_023194_1_4_10"/>
<dbReference type="OrthoDB" id="9795543at2"/>
<dbReference type="Gene3D" id="3.30.360.10">
    <property type="entry name" value="Dihydrodipicolinate Reductase, domain 2"/>
    <property type="match status" value="1"/>
</dbReference>
<name>I7A561_MELRP</name>
<feature type="domain" description="GFO/IDH/MocA-like oxidoreductase" evidence="2">
    <location>
        <begin position="145"/>
        <end position="262"/>
    </location>
</feature>
<dbReference type="SUPFAM" id="SSF55347">
    <property type="entry name" value="Glyceraldehyde-3-phosphate dehydrogenase-like, C-terminal domain"/>
    <property type="match status" value="1"/>
</dbReference>
<dbReference type="SUPFAM" id="SSF51735">
    <property type="entry name" value="NAD(P)-binding Rossmann-fold domains"/>
    <property type="match status" value="1"/>
</dbReference>
<dbReference type="RefSeq" id="WP_014856448.1">
    <property type="nucleotide sequence ID" value="NC_018178.1"/>
</dbReference>
<dbReference type="Pfam" id="PF22725">
    <property type="entry name" value="GFO_IDH_MocA_C3"/>
    <property type="match status" value="1"/>
</dbReference>
<dbReference type="AlphaFoldDB" id="I7A561"/>
<evidence type="ECO:0000259" key="2">
    <source>
        <dbReference type="Pfam" id="PF22725"/>
    </source>
</evidence>
<dbReference type="Proteomes" id="UP000009011">
    <property type="component" value="Chromosome"/>
</dbReference>
<protein>
    <submittedName>
        <fullName evidence="3">Oxidoreductase, putative</fullName>
    </submittedName>
</protein>
<dbReference type="KEGG" id="mro:MROS_1782"/>
<keyword evidence="4" id="KW-1185">Reference proteome</keyword>
<evidence type="ECO:0000313" key="4">
    <source>
        <dbReference type="Proteomes" id="UP000009011"/>
    </source>
</evidence>